<name>A0A1I4T3D4_9GAMM</name>
<dbReference type="AlphaFoldDB" id="A0A1I4T3D4"/>
<keyword evidence="2" id="KW-1185">Reference proteome</keyword>
<organism evidence="1 2">
    <name type="scientific">Marinobacter pelagius</name>
    <dbReference type="NCBI Taxonomy" id="379482"/>
    <lineage>
        <taxon>Bacteria</taxon>
        <taxon>Pseudomonadati</taxon>
        <taxon>Pseudomonadota</taxon>
        <taxon>Gammaproteobacteria</taxon>
        <taxon>Pseudomonadales</taxon>
        <taxon>Marinobacteraceae</taxon>
        <taxon>Marinobacter</taxon>
    </lineage>
</organism>
<reference evidence="2" key="1">
    <citation type="submission" date="2016-10" db="EMBL/GenBank/DDBJ databases">
        <authorList>
            <person name="Varghese N."/>
            <person name="Submissions S."/>
        </authorList>
    </citation>
    <scope>NUCLEOTIDE SEQUENCE [LARGE SCALE GENOMIC DNA]</scope>
    <source>
        <strain evidence="2">CGMCC 1.6775</strain>
    </source>
</reference>
<dbReference type="EMBL" id="FOUR01000002">
    <property type="protein sequence ID" value="SFM71179.1"/>
    <property type="molecule type" value="Genomic_DNA"/>
</dbReference>
<sequence length="194" mass="21097">MDEVDAATVQVYDLGGNFLRSIVLASAASYAGGYIFMSCSPNYYAWADNGGIVVKKIADDSVVTTFSWCDSNPHEQSGLLDITDELVVFACYGSVSLTRIADSTSISVPVDMTYLEFDSAVTSGLTRGILGVQLSNDTLTVFGSIRLIHYKILRDEAGIPIDVSEITRHEYDTFENLNLNISTDRSKLKSIVPA</sequence>
<evidence type="ECO:0000313" key="1">
    <source>
        <dbReference type="EMBL" id="SFM71179.1"/>
    </source>
</evidence>
<proteinExistence type="predicted"/>
<evidence type="ECO:0000313" key="2">
    <source>
        <dbReference type="Proteomes" id="UP000199339"/>
    </source>
</evidence>
<dbReference type="Proteomes" id="UP000199339">
    <property type="component" value="Unassembled WGS sequence"/>
</dbReference>
<accession>A0A1I4T3D4</accession>
<protein>
    <submittedName>
        <fullName evidence="1">Uncharacterized protein</fullName>
    </submittedName>
</protein>
<gene>
    <name evidence="1" type="ORF">SAMN04487961_0977</name>
</gene>